<dbReference type="PROSITE" id="PS51186">
    <property type="entry name" value="GNAT"/>
    <property type="match status" value="1"/>
</dbReference>
<evidence type="ECO:0000313" key="3">
    <source>
        <dbReference type="Proteomes" id="UP001597497"/>
    </source>
</evidence>
<dbReference type="Pfam" id="PF00583">
    <property type="entry name" value="Acetyltransf_1"/>
    <property type="match status" value="1"/>
</dbReference>
<reference evidence="3" key="1">
    <citation type="journal article" date="2019" name="Int. J. Syst. Evol. Microbiol.">
        <title>The Global Catalogue of Microorganisms (GCM) 10K type strain sequencing project: providing services to taxonomists for standard genome sequencing and annotation.</title>
        <authorList>
            <consortium name="The Broad Institute Genomics Platform"/>
            <consortium name="The Broad Institute Genome Sequencing Center for Infectious Disease"/>
            <person name="Wu L."/>
            <person name="Ma J."/>
        </authorList>
    </citation>
    <scope>NUCLEOTIDE SEQUENCE [LARGE SCALE GENOMIC DNA]</scope>
    <source>
        <strain evidence="3">KCTC 33676</strain>
    </source>
</reference>
<dbReference type="Gene3D" id="3.40.630.30">
    <property type="match status" value="1"/>
</dbReference>
<dbReference type="GO" id="GO:0016746">
    <property type="term" value="F:acyltransferase activity"/>
    <property type="evidence" value="ECO:0007669"/>
    <property type="project" value="UniProtKB-KW"/>
</dbReference>
<proteinExistence type="predicted"/>
<keyword evidence="2" id="KW-0808">Transferase</keyword>
<comment type="caution">
    <text evidence="2">The sequence shown here is derived from an EMBL/GenBank/DDBJ whole genome shotgun (WGS) entry which is preliminary data.</text>
</comment>
<evidence type="ECO:0000259" key="1">
    <source>
        <dbReference type="PROSITE" id="PS51186"/>
    </source>
</evidence>
<sequence length="172" mass="20296">MEADSDFGLKETGERVNIQQIEACDDAFYYEVYASTRAEEISAWGWPELQSQHFLHMQFQFQQRSYEMQYPNLARYIVMVDEERAGRLYLAREEQRWVLVDLSLLPAYRGLGVGTQLLKNIQDEAALAGREVELQVRRENPARRLYERTGFTYTGEDELSYRMCWRSSLERG</sequence>
<organism evidence="2 3">
    <name type="scientific">Marinicrinis sediminis</name>
    <dbReference type="NCBI Taxonomy" id="1652465"/>
    <lineage>
        <taxon>Bacteria</taxon>
        <taxon>Bacillati</taxon>
        <taxon>Bacillota</taxon>
        <taxon>Bacilli</taxon>
        <taxon>Bacillales</taxon>
        <taxon>Paenibacillaceae</taxon>
    </lineage>
</organism>
<feature type="domain" description="N-acetyltransferase" evidence="1">
    <location>
        <begin position="16"/>
        <end position="170"/>
    </location>
</feature>
<dbReference type="CDD" id="cd04301">
    <property type="entry name" value="NAT_SF"/>
    <property type="match status" value="1"/>
</dbReference>
<keyword evidence="2" id="KW-0012">Acyltransferase</keyword>
<name>A0ABW5RHH6_9BACL</name>
<evidence type="ECO:0000313" key="2">
    <source>
        <dbReference type="EMBL" id="MFD2673527.1"/>
    </source>
</evidence>
<accession>A0ABW5RHH6</accession>
<dbReference type="InterPro" id="IPR016181">
    <property type="entry name" value="Acyl_CoA_acyltransferase"/>
</dbReference>
<gene>
    <name evidence="2" type="ORF">ACFSUC_18415</name>
</gene>
<dbReference type="InterPro" id="IPR000182">
    <property type="entry name" value="GNAT_dom"/>
</dbReference>
<dbReference type="EC" id="2.3.1.-" evidence="2"/>
<keyword evidence="3" id="KW-1185">Reference proteome</keyword>
<dbReference type="Proteomes" id="UP001597497">
    <property type="component" value="Unassembled WGS sequence"/>
</dbReference>
<dbReference type="EMBL" id="JBHUMM010000044">
    <property type="protein sequence ID" value="MFD2673527.1"/>
    <property type="molecule type" value="Genomic_DNA"/>
</dbReference>
<dbReference type="SUPFAM" id="SSF55729">
    <property type="entry name" value="Acyl-CoA N-acyltransferases (Nat)"/>
    <property type="match status" value="1"/>
</dbReference>
<dbReference type="RefSeq" id="WP_379931111.1">
    <property type="nucleotide sequence ID" value="NZ_JBHUMM010000044.1"/>
</dbReference>
<protein>
    <submittedName>
        <fullName evidence="2">GNAT family N-acetyltransferase</fullName>
        <ecNumber evidence="2">2.3.1.-</ecNumber>
    </submittedName>
</protein>